<dbReference type="AlphaFoldDB" id="A0A7R9ACN7"/>
<evidence type="ECO:0000313" key="2">
    <source>
        <dbReference type="EMBL" id="CAD7251599.1"/>
    </source>
</evidence>
<dbReference type="GO" id="GO:0140284">
    <property type="term" value="C:endoplasmic reticulum-endosome membrane contact site"/>
    <property type="evidence" value="ECO:0007669"/>
    <property type="project" value="TreeGrafter"/>
</dbReference>
<dbReference type="OrthoDB" id="74575at2759"/>
<keyword evidence="3" id="KW-1185">Reference proteome</keyword>
<dbReference type="GO" id="GO:0005789">
    <property type="term" value="C:endoplasmic reticulum membrane"/>
    <property type="evidence" value="ECO:0007669"/>
    <property type="project" value="TreeGrafter"/>
</dbReference>
<dbReference type="Pfam" id="PF01852">
    <property type="entry name" value="START"/>
    <property type="match status" value="1"/>
</dbReference>
<feature type="domain" description="START" evidence="1">
    <location>
        <begin position="32"/>
        <end position="226"/>
    </location>
</feature>
<dbReference type="InterPro" id="IPR023393">
    <property type="entry name" value="START-like_dom_sf"/>
</dbReference>
<gene>
    <name evidence="2" type="ORF">DSTB1V02_LOCUS11361</name>
</gene>
<dbReference type="PROSITE" id="PS50848">
    <property type="entry name" value="START"/>
    <property type="match status" value="1"/>
</dbReference>
<accession>A0A7R9ACN7</accession>
<dbReference type="InterPro" id="IPR051869">
    <property type="entry name" value="STARD3"/>
</dbReference>
<dbReference type="SUPFAM" id="SSF55961">
    <property type="entry name" value="Bet v1-like"/>
    <property type="match status" value="1"/>
</dbReference>
<evidence type="ECO:0000259" key="1">
    <source>
        <dbReference type="PROSITE" id="PS50848"/>
    </source>
</evidence>
<dbReference type="InterPro" id="IPR002913">
    <property type="entry name" value="START_lipid-bd_dom"/>
</dbReference>
<dbReference type="GO" id="GO:0015485">
    <property type="term" value="F:cholesterol binding"/>
    <property type="evidence" value="ECO:0007669"/>
    <property type="project" value="TreeGrafter"/>
</dbReference>
<reference evidence="2" key="1">
    <citation type="submission" date="2020-11" db="EMBL/GenBank/DDBJ databases">
        <authorList>
            <person name="Tran Van P."/>
        </authorList>
    </citation>
    <scope>NUCLEOTIDE SEQUENCE</scope>
</reference>
<evidence type="ECO:0000313" key="3">
    <source>
        <dbReference type="Proteomes" id="UP000677054"/>
    </source>
</evidence>
<dbReference type="PANTHER" id="PTHR46121:SF1">
    <property type="entry name" value="STARD3 N-TERMINAL-LIKE PROTEIN"/>
    <property type="match status" value="1"/>
</dbReference>
<dbReference type="GO" id="GO:0030301">
    <property type="term" value="P:cholesterol transport"/>
    <property type="evidence" value="ECO:0007669"/>
    <property type="project" value="TreeGrafter"/>
</dbReference>
<dbReference type="Gene3D" id="3.30.530.20">
    <property type="match status" value="1"/>
</dbReference>
<dbReference type="GO" id="GO:0031902">
    <property type="term" value="C:late endosome membrane"/>
    <property type="evidence" value="ECO:0007669"/>
    <property type="project" value="TreeGrafter"/>
</dbReference>
<organism evidence="2">
    <name type="scientific">Darwinula stevensoni</name>
    <dbReference type="NCBI Taxonomy" id="69355"/>
    <lineage>
        <taxon>Eukaryota</taxon>
        <taxon>Metazoa</taxon>
        <taxon>Ecdysozoa</taxon>
        <taxon>Arthropoda</taxon>
        <taxon>Crustacea</taxon>
        <taxon>Oligostraca</taxon>
        <taxon>Ostracoda</taxon>
        <taxon>Podocopa</taxon>
        <taxon>Podocopida</taxon>
        <taxon>Darwinulocopina</taxon>
        <taxon>Darwinuloidea</taxon>
        <taxon>Darwinulidae</taxon>
        <taxon>Darwinula</taxon>
    </lineage>
</organism>
<dbReference type="EMBL" id="LR903176">
    <property type="protein sequence ID" value="CAD7251599.1"/>
    <property type="molecule type" value="Genomic_DNA"/>
</dbReference>
<proteinExistence type="predicted"/>
<dbReference type="PANTHER" id="PTHR46121">
    <property type="entry name" value="STEROIDOGENIC ACUTE REGULATORY PROTEIN-LIKE"/>
    <property type="match status" value="1"/>
</dbReference>
<dbReference type="GO" id="GO:0005765">
    <property type="term" value="C:lysosomal membrane"/>
    <property type="evidence" value="ECO:0007669"/>
    <property type="project" value="TreeGrafter"/>
</dbReference>
<dbReference type="GO" id="GO:0099044">
    <property type="term" value="P:vesicle tethering to endoplasmic reticulum"/>
    <property type="evidence" value="ECO:0007669"/>
    <property type="project" value="TreeGrafter"/>
</dbReference>
<sequence length="325" mass="37960">MGVDMPYIQQQREEKCEGEGRRALEMFRFNLERKDWTLEVDYGDDGITVKTAFDREANIHILLTEASLDFECDQMIQEMQNHAWEATVDWYSEIKECKIVQRLTDTCWVIYQMTQPKFAGLIASRDVVFLHRLDKIGDTYFASTRTTEWPGLEPRKEVVRVEVLEGSGMSFSPDPKQNATRTFTRWVTSGDMKIPFAPMPILLKAYAEGCRQYILSLRKYLSARQQLNLTPNELNQSELSTIWNFVMDILCSHSNDSPGYEKCEGEGERALAKLRFNLERNDWTLEWDYAEEGITVKSAYDRETNILILLGEEFRKRHDPHEYST</sequence>
<name>A0A7R9ACN7_9CRUS</name>
<protein>
    <recommendedName>
        <fullName evidence="1">START domain-containing protein</fullName>
    </recommendedName>
</protein>
<dbReference type="EMBL" id="CAJPEV010003659">
    <property type="protein sequence ID" value="CAG0900275.1"/>
    <property type="molecule type" value="Genomic_DNA"/>
</dbReference>
<dbReference type="Proteomes" id="UP000677054">
    <property type="component" value="Unassembled WGS sequence"/>
</dbReference>